<keyword evidence="2" id="KW-1185">Reference proteome</keyword>
<sequence length="152" mass="17022">MWLGVDFNLGHIDWSIPAFILGKPDVKQHQHLLDLISNHNLHQATDKPTLKDRIGSRQNYEIVFTSVLSKVKMARRDPDSSMELPDFDGGPDLMNAFLQEACNVPGLSHLFADNLETIDLTNDDITDLTDEASGNLLVKLLAVVETVHLYET</sequence>
<evidence type="ECO:0000313" key="1">
    <source>
        <dbReference type="EMBL" id="CAC5372380.1"/>
    </source>
</evidence>
<evidence type="ECO:0000313" key="2">
    <source>
        <dbReference type="Proteomes" id="UP000507470"/>
    </source>
</evidence>
<dbReference type="EMBL" id="CACVKT020001843">
    <property type="protein sequence ID" value="CAC5372380.1"/>
    <property type="molecule type" value="Genomic_DNA"/>
</dbReference>
<name>A0A6J8ARD8_MYTCO</name>
<proteinExistence type="predicted"/>
<reference evidence="1 2" key="1">
    <citation type="submission" date="2020-06" db="EMBL/GenBank/DDBJ databases">
        <authorList>
            <person name="Li R."/>
            <person name="Bekaert M."/>
        </authorList>
    </citation>
    <scope>NUCLEOTIDE SEQUENCE [LARGE SCALE GENOMIC DNA]</scope>
    <source>
        <strain evidence="2">wild</strain>
    </source>
</reference>
<gene>
    <name evidence="1" type="ORF">MCOR_10504</name>
</gene>
<accession>A0A6J8ARD8</accession>
<organism evidence="1 2">
    <name type="scientific">Mytilus coruscus</name>
    <name type="common">Sea mussel</name>
    <dbReference type="NCBI Taxonomy" id="42192"/>
    <lineage>
        <taxon>Eukaryota</taxon>
        <taxon>Metazoa</taxon>
        <taxon>Spiralia</taxon>
        <taxon>Lophotrochozoa</taxon>
        <taxon>Mollusca</taxon>
        <taxon>Bivalvia</taxon>
        <taxon>Autobranchia</taxon>
        <taxon>Pteriomorphia</taxon>
        <taxon>Mytilida</taxon>
        <taxon>Mytiloidea</taxon>
        <taxon>Mytilidae</taxon>
        <taxon>Mytilinae</taxon>
        <taxon>Mytilus</taxon>
    </lineage>
</organism>
<dbReference type="Proteomes" id="UP000507470">
    <property type="component" value="Unassembled WGS sequence"/>
</dbReference>
<dbReference type="AlphaFoldDB" id="A0A6J8ARD8"/>
<protein>
    <submittedName>
        <fullName evidence="1">Uncharacterized protein</fullName>
    </submittedName>
</protein>